<dbReference type="SUPFAM" id="SSF57716">
    <property type="entry name" value="Glucocorticoid receptor-like (DNA-binding domain)"/>
    <property type="match status" value="1"/>
</dbReference>
<dbReference type="InterPro" id="IPR036872">
    <property type="entry name" value="CH_dom_sf"/>
</dbReference>
<feature type="region of interest" description="Disordered" evidence="17">
    <location>
        <begin position="845"/>
        <end position="866"/>
    </location>
</feature>
<evidence type="ECO:0000256" key="5">
    <source>
        <dbReference type="ARBA" id="ARBA00022490"/>
    </source>
</evidence>
<dbReference type="SMART" id="SM00132">
    <property type="entry name" value="LIM"/>
    <property type="match status" value="1"/>
</dbReference>
<evidence type="ECO:0000256" key="3">
    <source>
        <dbReference type="ARBA" id="ARBA00008223"/>
    </source>
</evidence>
<keyword evidence="5" id="KW-0963">Cytoplasm</keyword>
<feature type="compositionally biased region" description="Acidic residues" evidence="17">
    <location>
        <begin position="1098"/>
        <end position="1119"/>
    </location>
</feature>
<dbReference type="Pfam" id="PF25413">
    <property type="entry name" value="Rossman_Mical"/>
    <property type="match status" value="1"/>
</dbReference>
<dbReference type="Gene3D" id="3.50.50.60">
    <property type="entry name" value="FAD/NAD(P)-binding domain"/>
    <property type="match status" value="1"/>
</dbReference>
<evidence type="ECO:0000313" key="20">
    <source>
        <dbReference type="EMBL" id="CDW24129.1"/>
    </source>
</evidence>
<dbReference type="InterPro" id="IPR050540">
    <property type="entry name" value="F-actin_Monoox_Mical"/>
</dbReference>
<dbReference type="EC" id="1.14.13.225" evidence="4"/>
<dbReference type="PROSITE" id="PS50023">
    <property type="entry name" value="LIM_DOMAIN_2"/>
    <property type="match status" value="1"/>
</dbReference>
<keyword evidence="8" id="KW-0274">FAD</keyword>
<dbReference type="Gene3D" id="2.10.110.10">
    <property type="entry name" value="Cysteine Rich Protein"/>
    <property type="match status" value="1"/>
</dbReference>
<feature type="compositionally biased region" description="Polar residues" evidence="17">
    <location>
        <begin position="699"/>
        <end position="712"/>
    </location>
</feature>
<dbReference type="Gene3D" id="1.10.418.10">
    <property type="entry name" value="Calponin-like domain"/>
    <property type="match status" value="1"/>
</dbReference>
<evidence type="ECO:0000259" key="19">
    <source>
        <dbReference type="PROSITE" id="PS50023"/>
    </source>
</evidence>
<dbReference type="Pfam" id="PF00890">
    <property type="entry name" value="FAD_binding_2"/>
    <property type="match status" value="1"/>
</dbReference>
<dbReference type="InterPro" id="IPR001781">
    <property type="entry name" value="Znf_LIM"/>
</dbReference>
<name>A0A0K2TDJ7_LEPSM</name>
<comment type="subcellular location">
    <subcellularLocation>
        <location evidence="2">Cytoplasm</location>
    </subcellularLocation>
</comment>
<comment type="similarity">
    <text evidence="3">Belongs to the Mical family.</text>
</comment>
<evidence type="ECO:0000256" key="11">
    <source>
        <dbReference type="ARBA" id="ARBA00023002"/>
    </source>
</evidence>
<dbReference type="InterPro" id="IPR036188">
    <property type="entry name" value="FAD/NAD-bd_sf"/>
</dbReference>
<dbReference type="GO" id="GO:0120501">
    <property type="term" value="F:F-actin monooxygenase activity"/>
    <property type="evidence" value="ECO:0007669"/>
    <property type="project" value="UniProtKB-EC"/>
</dbReference>
<evidence type="ECO:0000256" key="16">
    <source>
        <dbReference type="PROSITE-ProRule" id="PRU00125"/>
    </source>
</evidence>
<sequence length="1144" mass="130631">MSSPPKKDRHAVIDVERANELFNHFCTHANTMKSILAVFRLLCETLRLKPAQFPFFYPKLKARLDSWKANAIWAKLDKRSSQRTYGKGKIAAGQRVLVIGAGPCGLRTAIEAQLLGAKVIVIEKRDRYSRNNVLHLWPYNIFDLKGIAAKKFYGKFCAGSIDHISIRQLQCVLLKVALLLGVEVFENTSFDELIEPTDTETAWKAKVTPSDHPVSMFEFDVLIGADGKRNTLNGFKRKEFRGKLAIAITVNFINRHSELESMVEEISGVAFIFNQKFFNDLNEAKGIDLENIVYYRDETHYFVMTAKKHSLLNKGVIISNESDTAKLLSPSNINQEALFQFAREAADYATDYKLPKLDFAVNHYGKPDVAMFDFTSMFQAENSCRIVERKGHRLLTCLVGDSLLEPFWPTGTGCARGFFGGFDAMWSLRSLCLDIMNPLEVLAERESIYRLLAQTTPENTCKGYTSYSLDPSTRYTTFNSKSVLPFQVLHLYDTDDQDHLQEMLKEASVPEKNSIKRRSRDESTISHSALLSWFQKCVDSYPEDVVPRVTDLTSSFRDGMILCAVIHRYRPDLISELGVIRGANDPSRNNEIAFDILEHDLGIPPVMTGGELAKSSKPDTLTMISYLSSIYELFYKDLPQIKRPVTIPEEEMEEVMALNAKNRNSHKARGDAIDNKFPGIGQLVAGEARRNKKRRSGENTEGTNTTDLNNSLPDKENIRTKKRLAKLLEASNKHNSGKKSFNKEIRSIKKENRYKVIEEQFEGGPKRKIDPVSKYRENKRPKELRRAIGKIDKDDWNIKNIEEKLQLNKNESEMISPNPSSKKDKVPKWSKAAFQDKFNIMKDKLENKAAEEGRSKERRKKYNDIDTSLTRLQKKLREGSTLETGQRGRNKVSALASELFAKSSNPKKNEAVDPPANPERTKKNSFTAKTGSETCHFCSKRVYVVERMSAEGKFFHRSCFRCDYCNILLRLGSYVYKRDGVLGGKFFCIPHYTETYLEKYRYRRKEDEIRDVEAKRRNELRRLTTNKRKSKGDPKSPVKDRLISSFDFQDRGATPERAEFEASIDVNRKEEEHRRNKPAIMDEDEWTDRNFGNSTLGSDEDGEDTSDDSISDLDSDTDDDSRKKMKMIAGLSQLMKLGSYSVSG</sequence>
<dbReference type="PANTHER" id="PTHR23167:SF54">
    <property type="entry name" value="[F-ACTIN]-MONOOXYGENASE MICAL"/>
    <property type="match status" value="1"/>
</dbReference>
<protein>
    <recommendedName>
        <fullName evidence="4">F-actin monooxygenase</fullName>
        <ecNumber evidence="4">1.14.13.225</ecNumber>
    </recommendedName>
</protein>
<comment type="cofactor">
    <cofactor evidence="1">
        <name>FAD</name>
        <dbReference type="ChEBI" id="CHEBI:57692"/>
    </cofactor>
</comment>
<dbReference type="Pfam" id="PF00412">
    <property type="entry name" value="LIM"/>
    <property type="match status" value="1"/>
</dbReference>
<dbReference type="PROSITE" id="PS50021">
    <property type="entry name" value="CH"/>
    <property type="match status" value="1"/>
</dbReference>
<evidence type="ECO:0000256" key="17">
    <source>
        <dbReference type="SAM" id="MobiDB-lite"/>
    </source>
</evidence>
<accession>A0A0K2TDJ7</accession>
<dbReference type="PROSITE" id="PS00478">
    <property type="entry name" value="LIM_DOMAIN_1"/>
    <property type="match status" value="1"/>
</dbReference>
<evidence type="ECO:0000256" key="2">
    <source>
        <dbReference type="ARBA" id="ARBA00004496"/>
    </source>
</evidence>
<dbReference type="AlphaFoldDB" id="A0A0K2TDJ7"/>
<dbReference type="SUPFAM" id="SSF51905">
    <property type="entry name" value="FAD/NAD(P)-binding domain"/>
    <property type="match status" value="1"/>
</dbReference>
<feature type="compositionally biased region" description="Basic and acidic residues" evidence="17">
    <location>
        <begin position="845"/>
        <end position="855"/>
    </location>
</feature>
<keyword evidence="6" id="KW-0285">Flavoprotein</keyword>
<dbReference type="InterPro" id="IPR003953">
    <property type="entry name" value="FAD-dep_OxRdtase_2_FAD-bd"/>
</dbReference>
<evidence type="ECO:0000256" key="8">
    <source>
        <dbReference type="ARBA" id="ARBA00022827"/>
    </source>
</evidence>
<keyword evidence="12" id="KW-0503">Monooxygenase</keyword>
<dbReference type="InterPro" id="IPR001715">
    <property type="entry name" value="CH_dom"/>
</dbReference>
<evidence type="ECO:0000256" key="15">
    <source>
        <dbReference type="ARBA" id="ARBA00049522"/>
    </source>
</evidence>
<keyword evidence="7 16" id="KW-0479">Metal-binding</keyword>
<keyword evidence="10" id="KW-0521">NADP</keyword>
<evidence type="ECO:0000256" key="6">
    <source>
        <dbReference type="ARBA" id="ARBA00022630"/>
    </source>
</evidence>
<dbReference type="GO" id="GO:0005737">
    <property type="term" value="C:cytoplasm"/>
    <property type="evidence" value="ECO:0007669"/>
    <property type="project" value="UniProtKB-SubCell"/>
</dbReference>
<keyword evidence="14" id="KW-0009">Actin-binding</keyword>
<dbReference type="SMART" id="SM00033">
    <property type="entry name" value="CH"/>
    <property type="match status" value="1"/>
</dbReference>
<dbReference type="Pfam" id="PF00307">
    <property type="entry name" value="CH"/>
    <property type="match status" value="1"/>
</dbReference>
<dbReference type="GO" id="GO:0003779">
    <property type="term" value="F:actin binding"/>
    <property type="evidence" value="ECO:0007669"/>
    <property type="project" value="UniProtKB-KW"/>
</dbReference>
<feature type="region of interest" description="Disordered" evidence="17">
    <location>
        <begin position="686"/>
        <end position="715"/>
    </location>
</feature>
<dbReference type="EMBL" id="HACA01006768">
    <property type="protein sequence ID" value="CDW24129.1"/>
    <property type="molecule type" value="Transcribed_RNA"/>
</dbReference>
<dbReference type="FunFam" id="3.50.50.60:FF:000004">
    <property type="entry name" value="protein-methionine sulfoxide oxidase MICAL2 isoform X1"/>
    <property type="match status" value="1"/>
</dbReference>
<keyword evidence="9 16" id="KW-0862">Zinc</keyword>
<feature type="region of interest" description="Disordered" evidence="17">
    <location>
        <begin position="1057"/>
        <end position="1124"/>
    </location>
</feature>
<evidence type="ECO:0000256" key="1">
    <source>
        <dbReference type="ARBA" id="ARBA00001974"/>
    </source>
</evidence>
<evidence type="ECO:0000259" key="18">
    <source>
        <dbReference type="PROSITE" id="PS50021"/>
    </source>
</evidence>
<evidence type="ECO:0000256" key="10">
    <source>
        <dbReference type="ARBA" id="ARBA00022857"/>
    </source>
</evidence>
<evidence type="ECO:0000256" key="12">
    <source>
        <dbReference type="ARBA" id="ARBA00023033"/>
    </source>
</evidence>
<dbReference type="SUPFAM" id="SSF47576">
    <property type="entry name" value="Calponin-homology domain, CH-domain"/>
    <property type="match status" value="1"/>
</dbReference>
<feature type="compositionally biased region" description="Basic and acidic residues" evidence="17">
    <location>
        <begin position="1057"/>
        <end position="1074"/>
    </location>
</feature>
<evidence type="ECO:0000256" key="14">
    <source>
        <dbReference type="ARBA" id="ARBA00023203"/>
    </source>
</evidence>
<keyword evidence="13 16" id="KW-0440">LIM domain</keyword>
<evidence type="ECO:0000256" key="13">
    <source>
        <dbReference type="ARBA" id="ARBA00023038"/>
    </source>
</evidence>
<organism evidence="20">
    <name type="scientific">Lepeophtheirus salmonis</name>
    <name type="common">Salmon louse</name>
    <name type="synonym">Caligus salmonis</name>
    <dbReference type="NCBI Taxonomy" id="72036"/>
    <lineage>
        <taxon>Eukaryota</taxon>
        <taxon>Metazoa</taxon>
        <taxon>Ecdysozoa</taxon>
        <taxon>Arthropoda</taxon>
        <taxon>Crustacea</taxon>
        <taxon>Multicrustacea</taxon>
        <taxon>Hexanauplia</taxon>
        <taxon>Copepoda</taxon>
        <taxon>Siphonostomatoida</taxon>
        <taxon>Caligidae</taxon>
        <taxon>Lepeophtheirus</taxon>
    </lineage>
</organism>
<dbReference type="PANTHER" id="PTHR23167">
    <property type="entry name" value="CALPONIN HOMOLOGY DOMAIN-CONTAINING PROTEIN DDB_G0272472-RELATED"/>
    <property type="match status" value="1"/>
</dbReference>
<proteinExistence type="inferred from homology"/>
<keyword evidence="11" id="KW-0560">Oxidoreductase</keyword>
<evidence type="ECO:0000256" key="7">
    <source>
        <dbReference type="ARBA" id="ARBA00022723"/>
    </source>
</evidence>
<dbReference type="GO" id="GO:0046872">
    <property type="term" value="F:metal ion binding"/>
    <property type="evidence" value="ECO:0007669"/>
    <property type="project" value="UniProtKB-KW"/>
</dbReference>
<dbReference type="OrthoDB" id="20799at2759"/>
<feature type="domain" description="Calponin-homology (CH)" evidence="18">
    <location>
        <begin position="524"/>
        <end position="632"/>
    </location>
</feature>
<comment type="catalytic activity">
    <reaction evidence="15">
        <text>L-methionyl-[F-actin] + NADPH + O2 + H(+) = L-methionyl-(R)-S-oxide-[F-actin] + NADP(+) + H2O</text>
        <dbReference type="Rhea" id="RHEA:51308"/>
        <dbReference type="Rhea" id="RHEA-COMP:12953"/>
        <dbReference type="Rhea" id="RHEA-COMP:12956"/>
        <dbReference type="ChEBI" id="CHEBI:15377"/>
        <dbReference type="ChEBI" id="CHEBI:15378"/>
        <dbReference type="ChEBI" id="CHEBI:15379"/>
        <dbReference type="ChEBI" id="CHEBI:16044"/>
        <dbReference type="ChEBI" id="CHEBI:45764"/>
        <dbReference type="ChEBI" id="CHEBI:57783"/>
        <dbReference type="ChEBI" id="CHEBI:58349"/>
        <dbReference type="EC" id="1.14.13.225"/>
    </reaction>
</comment>
<dbReference type="InterPro" id="IPR057494">
    <property type="entry name" value="Rossman_Mical"/>
</dbReference>
<evidence type="ECO:0000256" key="9">
    <source>
        <dbReference type="ARBA" id="ARBA00022833"/>
    </source>
</evidence>
<reference evidence="20" key="1">
    <citation type="submission" date="2014-05" db="EMBL/GenBank/DDBJ databases">
        <authorList>
            <person name="Chronopoulou M."/>
        </authorList>
    </citation>
    <scope>NUCLEOTIDE SEQUENCE</scope>
    <source>
        <tissue evidence="20">Whole organism</tissue>
    </source>
</reference>
<evidence type="ECO:0000256" key="4">
    <source>
        <dbReference type="ARBA" id="ARBA00012709"/>
    </source>
</evidence>
<feature type="region of interest" description="Disordered" evidence="17">
    <location>
        <begin position="1020"/>
        <end position="1040"/>
    </location>
</feature>
<feature type="compositionally biased region" description="Basic and acidic residues" evidence="17">
    <location>
        <begin position="1031"/>
        <end position="1040"/>
    </location>
</feature>
<feature type="domain" description="LIM zinc-binding" evidence="19">
    <location>
        <begin position="933"/>
        <end position="998"/>
    </location>
</feature>
<feature type="region of interest" description="Disordered" evidence="17">
    <location>
        <begin position="904"/>
        <end position="924"/>
    </location>
</feature>